<keyword evidence="2" id="KW-1185">Reference proteome</keyword>
<name>A0A5C2RTY3_9APHY</name>
<evidence type="ECO:0008006" key="3">
    <source>
        <dbReference type="Google" id="ProtNLM"/>
    </source>
</evidence>
<evidence type="ECO:0000313" key="1">
    <source>
        <dbReference type="EMBL" id="RPD55133.1"/>
    </source>
</evidence>
<proteinExistence type="predicted"/>
<evidence type="ECO:0000313" key="2">
    <source>
        <dbReference type="Proteomes" id="UP000313359"/>
    </source>
</evidence>
<accession>A0A5C2RTY3</accession>
<gene>
    <name evidence="1" type="ORF">L227DRAFT_615612</name>
</gene>
<dbReference type="EMBL" id="ML122298">
    <property type="protein sequence ID" value="RPD55133.1"/>
    <property type="molecule type" value="Genomic_DNA"/>
</dbReference>
<reference evidence="1" key="1">
    <citation type="journal article" date="2018" name="Genome Biol. Evol.">
        <title>Genomics and development of Lentinus tigrinus, a white-rot wood-decaying mushroom with dimorphic fruiting bodies.</title>
        <authorList>
            <person name="Wu B."/>
            <person name="Xu Z."/>
            <person name="Knudson A."/>
            <person name="Carlson A."/>
            <person name="Chen N."/>
            <person name="Kovaka S."/>
            <person name="LaButti K."/>
            <person name="Lipzen A."/>
            <person name="Pennachio C."/>
            <person name="Riley R."/>
            <person name="Schakwitz W."/>
            <person name="Umezawa K."/>
            <person name="Ohm R.A."/>
            <person name="Grigoriev I.V."/>
            <person name="Nagy L.G."/>
            <person name="Gibbons J."/>
            <person name="Hibbett D."/>
        </authorList>
    </citation>
    <scope>NUCLEOTIDE SEQUENCE [LARGE SCALE GENOMIC DNA]</scope>
    <source>
        <strain evidence="1">ALCF2SS1-6</strain>
    </source>
</reference>
<dbReference type="Proteomes" id="UP000313359">
    <property type="component" value="Unassembled WGS sequence"/>
</dbReference>
<dbReference type="AlphaFoldDB" id="A0A5C2RTY3"/>
<sequence>MTPASADKLSTSISPVYLPIELWLAIIHYTADPDTLAQIVRLNKAFHREVEPLLYRAVHLRSHDSVGLFLRTLSDSISPRHVQLVGSLTVMVNDTETEPFACPRHHHGPPVPEKGTNYNAILVTRFPALRRFVTDMSAVRVFNFVRKHADTLEDLRIFNMLMPSDEGGTKLPFRSLRSLRSPQSALNHVSVSGGKTLTHLHLPALDSLPGLLAIPGSFGARLVSLRLGFSTLLMRRGGDTERGSLGAIAARFTQLRYLQIDVPHAVQPTLSGLQGMQPVWTRGLKSSSTDAGRTTGVRRSPGARITLAWVSLNSPRGVHSNSDGVDVGAWLKFLNHTALDVLVEWRDLVERIVYRHQMVQPVSVALDESGTVLVRRLDSEMSEDYWESVVPSSRGSG</sequence>
<organism evidence="1 2">
    <name type="scientific">Lentinus tigrinus ALCF2SS1-6</name>
    <dbReference type="NCBI Taxonomy" id="1328759"/>
    <lineage>
        <taxon>Eukaryota</taxon>
        <taxon>Fungi</taxon>
        <taxon>Dikarya</taxon>
        <taxon>Basidiomycota</taxon>
        <taxon>Agaricomycotina</taxon>
        <taxon>Agaricomycetes</taxon>
        <taxon>Polyporales</taxon>
        <taxon>Polyporaceae</taxon>
        <taxon>Lentinus</taxon>
    </lineage>
</organism>
<dbReference type="OrthoDB" id="2755675at2759"/>
<protein>
    <recommendedName>
        <fullName evidence="3">F-box domain-containing protein</fullName>
    </recommendedName>
</protein>